<gene>
    <name evidence="2" type="ORF">GUJ93_ZPchr0007g5324</name>
</gene>
<proteinExistence type="predicted"/>
<protein>
    <recommendedName>
        <fullName evidence="1">F-box domain-containing protein</fullName>
    </recommendedName>
</protein>
<dbReference type="InterPro" id="IPR001810">
    <property type="entry name" value="F-box_dom"/>
</dbReference>
<reference evidence="2" key="2">
    <citation type="submission" date="2021-02" db="EMBL/GenBank/DDBJ databases">
        <authorList>
            <person name="Kimball J.A."/>
            <person name="Haas M.W."/>
            <person name="Macchietto M."/>
            <person name="Kono T."/>
            <person name="Duquette J."/>
            <person name="Shao M."/>
        </authorList>
    </citation>
    <scope>NUCLEOTIDE SEQUENCE</scope>
    <source>
        <tissue evidence="2">Fresh leaf tissue</tissue>
    </source>
</reference>
<sequence>MEENGGEELALATSAPYMCLDMVYEIFLRLPAADVHRCRFVCSQWYALAAEEHLIVTHRQRRSPMSMVFYRRNFFVGPLGPEENPSIDRFDIQAVNLVARDSRHVLGFVDVDVVYPEEVGFGELDLYTLVDPEQVMFRIEGSCDGILGL</sequence>
<dbReference type="Pfam" id="PF00646">
    <property type="entry name" value="F-box"/>
    <property type="match status" value="1"/>
</dbReference>
<accession>A0A8J5SPV2</accession>
<evidence type="ECO:0000313" key="3">
    <source>
        <dbReference type="Proteomes" id="UP000729402"/>
    </source>
</evidence>
<keyword evidence="3" id="KW-1185">Reference proteome</keyword>
<dbReference type="OrthoDB" id="605570at2759"/>
<organism evidence="2 3">
    <name type="scientific">Zizania palustris</name>
    <name type="common">Northern wild rice</name>
    <dbReference type="NCBI Taxonomy" id="103762"/>
    <lineage>
        <taxon>Eukaryota</taxon>
        <taxon>Viridiplantae</taxon>
        <taxon>Streptophyta</taxon>
        <taxon>Embryophyta</taxon>
        <taxon>Tracheophyta</taxon>
        <taxon>Spermatophyta</taxon>
        <taxon>Magnoliopsida</taxon>
        <taxon>Liliopsida</taxon>
        <taxon>Poales</taxon>
        <taxon>Poaceae</taxon>
        <taxon>BOP clade</taxon>
        <taxon>Oryzoideae</taxon>
        <taxon>Oryzeae</taxon>
        <taxon>Zizaniinae</taxon>
        <taxon>Zizania</taxon>
    </lineage>
</organism>
<evidence type="ECO:0000313" key="2">
    <source>
        <dbReference type="EMBL" id="KAG8079856.1"/>
    </source>
</evidence>
<dbReference type="Proteomes" id="UP000729402">
    <property type="component" value="Unassembled WGS sequence"/>
</dbReference>
<dbReference type="AlphaFoldDB" id="A0A8J5SPV2"/>
<feature type="domain" description="F-box" evidence="1">
    <location>
        <begin position="18"/>
        <end position="58"/>
    </location>
</feature>
<evidence type="ECO:0000259" key="1">
    <source>
        <dbReference type="SMART" id="SM00256"/>
    </source>
</evidence>
<dbReference type="EMBL" id="JAAALK010000282">
    <property type="protein sequence ID" value="KAG8079856.1"/>
    <property type="molecule type" value="Genomic_DNA"/>
</dbReference>
<name>A0A8J5SPV2_ZIZPA</name>
<comment type="caution">
    <text evidence="2">The sequence shown here is derived from an EMBL/GenBank/DDBJ whole genome shotgun (WGS) entry which is preliminary data.</text>
</comment>
<reference evidence="2" key="1">
    <citation type="journal article" date="2021" name="bioRxiv">
        <title>Whole Genome Assembly and Annotation of Northern Wild Rice, Zizania palustris L., Supports a Whole Genome Duplication in the Zizania Genus.</title>
        <authorList>
            <person name="Haas M."/>
            <person name="Kono T."/>
            <person name="Macchietto M."/>
            <person name="Millas R."/>
            <person name="McGilp L."/>
            <person name="Shao M."/>
            <person name="Duquette J."/>
            <person name="Hirsch C.N."/>
            <person name="Kimball J."/>
        </authorList>
    </citation>
    <scope>NUCLEOTIDE SEQUENCE</scope>
    <source>
        <tissue evidence="2">Fresh leaf tissue</tissue>
    </source>
</reference>
<dbReference type="SMART" id="SM00256">
    <property type="entry name" value="FBOX"/>
    <property type="match status" value="1"/>
</dbReference>